<dbReference type="GO" id="GO:0046872">
    <property type="term" value="F:metal ion binding"/>
    <property type="evidence" value="ECO:0007669"/>
    <property type="project" value="UniProtKB-KW"/>
</dbReference>
<dbReference type="Proteomes" id="UP000659630">
    <property type="component" value="Unassembled WGS sequence"/>
</dbReference>
<evidence type="ECO:0000256" key="4">
    <source>
        <dbReference type="ARBA" id="ARBA00023014"/>
    </source>
</evidence>
<keyword evidence="4 5" id="KW-0411">Iron-sulfur</keyword>
<evidence type="ECO:0000256" key="3">
    <source>
        <dbReference type="ARBA" id="ARBA00023004"/>
    </source>
</evidence>
<protein>
    <submittedName>
        <fullName evidence="7">Radical SAM protein</fullName>
    </submittedName>
</protein>
<gene>
    <name evidence="7" type="ORF">H8S23_10995</name>
</gene>
<dbReference type="SFLD" id="SFLDG01099">
    <property type="entry name" value="Uncharacterised_Radical_SAM_Su"/>
    <property type="match status" value="1"/>
</dbReference>
<dbReference type="Pfam" id="PF04055">
    <property type="entry name" value="Radical_SAM"/>
    <property type="match status" value="1"/>
</dbReference>
<organism evidence="7 8">
    <name type="scientific">Anaerofilum hominis</name>
    <dbReference type="NCBI Taxonomy" id="2763016"/>
    <lineage>
        <taxon>Bacteria</taxon>
        <taxon>Bacillati</taxon>
        <taxon>Bacillota</taxon>
        <taxon>Clostridia</taxon>
        <taxon>Eubacteriales</taxon>
        <taxon>Oscillospiraceae</taxon>
        <taxon>Anaerofilum</taxon>
    </lineage>
</organism>
<reference evidence="7" key="1">
    <citation type="submission" date="2020-08" db="EMBL/GenBank/DDBJ databases">
        <title>Genome public.</title>
        <authorList>
            <person name="Liu C."/>
            <person name="Sun Q."/>
        </authorList>
    </citation>
    <scope>NUCLEOTIDE SEQUENCE</scope>
    <source>
        <strain evidence="7">BX8</strain>
    </source>
</reference>
<comment type="caution">
    <text evidence="7">The sequence shown here is derived from an EMBL/GenBank/DDBJ whole genome shotgun (WGS) entry which is preliminary data.</text>
</comment>
<keyword evidence="3 5" id="KW-0408">Iron</keyword>
<evidence type="ECO:0000313" key="8">
    <source>
        <dbReference type="Proteomes" id="UP000659630"/>
    </source>
</evidence>
<comment type="cofactor">
    <cofactor evidence="5">
        <name>[4Fe-4S] cluster</name>
        <dbReference type="ChEBI" id="CHEBI:49883"/>
    </cofactor>
    <text evidence="5">Binds 1 [4Fe-4S] cluster. The cluster is coordinated with 3 cysteines and an exchangeable S-adenosyl-L-methionine.</text>
</comment>
<evidence type="ECO:0000259" key="6">
    <source>
        <dbReference type="Pfam" id="PF04055"/>
    </source>
</evidence>
<dbReference type="InterPro" id="IPR007197">
    <property type="entry name" value="rSAM"/>
</dbReference>
<accession>A0A923IFL7</accession>
<feature type="domain" description="Radical SAM core" evidence="6">
    <location>
        <begin position="88"/>
        <end position="255"/>
    </location>
</feature>
<dbReference type="SUPFAM" id="SSF102114">
    <property type="entry name" value="Radical SAM enzymes"/>
    <property type="match status" value="1"/>
</dbReference>
<evidence type="ECO:0000256" key="1">
    <source>
        <dbReference type="ARBA" id="ARBA00022691"/>
    </source>
</evidence>
<dbReference type="InterPro" id="IPR013785">
    <property type="entry name" value="Aldolase_TIM"/>
</dbReference>
<dbReference type="PANTHER" id="PTHR43075">
    <property type="entry name" value="FORMATE LYASE ACTIVATING ENZYME, PUTATIVE (AFU_ORTHOLOGUE AFUA_2G15630)-RELATED"/>
    <property type="match status" value="1"/>
</dbReference>
<dbReference type="AlphaFoldDB" id="A0A923IFL7"/>
<dbReference type="GO" id="GO:0003824">
    <property type="term" value="F:catalytic activity"/>
    <property type="evidence" value="ECO:0007669"/>
    <property type="project" value="InterPro"/>
</dbReference>
<evidence type="ECO:0000256" key="5">
    <source>
        <dbReference type="PIRSR" id="PIRSR004869-50"/>
    </source>
</evidence>
<keyword evidence="2 5" id="KW-0479">Metal-binding</keyword>
<proteinExistence type="predicted"/>
<name>A0A923IFL7_9FIRM</name>
<feature type="binding site" evidence="5">
    <location>
        <position position="97"/>
    </location>
    <ligand>
        <name>[4Fe-4S] cluster</name>
        <dbReference type="ChEBI" id="CHEBI:49883"/>
        <note>4Fe-4S-S-AdoMet</note>
    </ligand>
</feature>
<dbReference type="PANTHER" id="PTHR43075:SF1">
    <property type="entry name" value="FORMATE LYASE ACTIVATING ENZYME, PUTATIVE (AFU_ORTHOLOGUE AFUA_2G15630)-RELATED"/>
    <property type="match status" value="1"/>
</dbReference>
<keyword evidence="8" id="KW-1185">Reference proteome</keyword>
<evidence type="ECO:0000313" key="7">
    <source>
        <dbReference type="EMBL" id="MBC5582032.1"/>
    </source>
</evidence>
<feature type="binding site" evidence="5">
    <location>
        <position position="100"/>
    </location>
    <ligand>
        <name>[4Fe-4S] cluster</name>
        <dbReference type="ChEBI" id="CHEBI:49883"/>
        <note>4Fe-4S-S-AdoMet</note>
    </ligand>
</feature>
<feature type="binding site" evidence="5">
    <location>
        <position position="93"/>
    </location>
    <ligand>
        <name>[4Fe-4S] cluster</name>
        <dbReference type="ChEBI" id="CHEBI:49883"/>
        <note>4Fe-4S-S-AdoMet</note>
    </ligand>
</feature>
<evidence type="ECO:0000256" key="2">
    <source>
        <dbReference type="ARBA" id="ARBA00022723"/>
    </source>
</evidence>
<dbReference type="CDD" id="cd01335">
    <property type="entry name" value="Radical_SAM"/>
    <property type="match status" value="1"/>
</dbReference>
<dbReference type="InterPro" id="IPR058240">
    <property type="entry name" value="rSAM_sf"/>
</dbReference>
<dbReference type="SFLD" id="SFLDS00029">
    <property type="entry name" value="Radical_SAM"/>
    <property type="match status" value="1"/>
</dbReference>
<keyword evidence="1 5" id="KW-0949">S-adenosyl-L-methionine</keyword>
<dbReference type="InterPro" id="IPR016431">
    <property type="entry name" value="Pyrv-formate_lyase-activ_prd"/>
</dbReference>
<dbReference type="GO" id="GO:0051536">
    <property type="term" value="F:iron-sulfur cluster binding"/>
    <property type="evidence" value="ECO:0007669"/>
    <property type="project" value="UniProtKB-KW"/>
</dbReference>
<dbReference type="InterPro" id="IPR040085">
    <property type="entry name" value="MJ0674-like"/>
</dbReference>
<dbReference type="PIRSF" id="PIRSF004869">
    <property type="entry name" value="PflX_prd"/>
    <property type="match status" value="1"/>
</dbReference>
<dbReference type="EMBL" id="JACONZ010000004">
    <property type="protein sequence ID" value="MBC5582032.1"/>
    <property type="molecule type" value="Genomic_DNA"/>
</dbReference>
<sequence length="331" mass="36681">MCALRRYYTTSPLTYGTLFILLLQEACDLLAGYEHCTLCPRRCGTDRTRTAGPCGGTDQLRLARAALHFWEEPCISGEGPNAPGSGTVFFSGCPLRCCFCQNFEISEENRGKAVSEQRLAEIFLELQARGAANINLVTGTHYLPGILRALALARPALTLPVAWNCGGYETLESVEALAGEGGVGIFMPDLKYQDPALSARFSRAPDYFEAASRAVRRMVEVAGPPVYDARGLLRSGVIVRHLVLPGHRDDSLRLLRWLAGALPRDSFILSLMSQYTPYRPLPYKELNRRLSTFEYDAVVKEALRLGFTRAYTQQRTAAKEEYTPPFDLTGL</sequence>
<dbReference type="Gene3D" id="3.20.20.70">
    <property type="entry name" value="Aldolase class I"/>
    <property type="match status" value="1"/>
</dbReference>